<feature type="non-terminal residue" evidence="1">
    <location>
        <position position="1"/>
    </location>
</feature>
<evidence type="ECO:0000313" key="2">
    <source>
        <dbReference type="Proteomes" id="UP000784294"/>
    </source>
</evidence>
<dbReference type="AlphaFoldDB" id="A0A3S5CHB0"/>
<gene>
    <name evidence="1" type="ORF">PXEA_LOCUS14706</name>
</gene>
<keyword evidence="2" id="KW-1185">Reference proteome</keyword>
<evidence type="ECO:0000313" key="1">
    <source>
        <dbReference type="EMBL" id="VEL21266.1"/>
    </source>
</evidence>
<comment type="caution">
    <text evidence="1">The sequence shown here is derived from an EMBL/GenBank/DDBJ whole genome shotgun (WGS) entry which is preliminary data.</text>
</comment>
<name>A0A3S5CHB0_9PLAT</name>
<accession>A0A3S5CHB0</accession>
<sequence length="103" mass="11666">ASRRSSVLSLIEHRCGAVPLQYRSDLANASGGSSFSGTYMNISEMRASIHELQRLRDRLLAGFDRLGRRYELARGVIIVKRYRMLKAMIRALVDDPSVEELLQ</sequence>
<dbReference type="Proteomes" id="UP000784294">
    <property type="component" value="Unassembled WGS sequence"/>
</dbReference>
<organism evidence="1 2">
    <name type="scientific">Protopolystoma xenopodis</name>
    <dbReference type="NCBI Taxonomy" id="117903"/>
    <lineage>
        <taxon>Eukaryota</taxon>
        <taxon>Metazoa</taxon>
        <taxon>Spiralia</taxon>
        <taxon>Lophotrochozoa</taxon>
        <taxon>Platyhelminthes</taxon>
        <taxon>Monogenea</taxon>
        <taxon>Polyopisthocotylea</taxon>
        <taxon>Polystomatidea</taxon>
        <taxon>Polystomatidae</taxon>
        <taxon>Protopolystoma</taxon>
    </lineage>
</organism>
<dbReference type="EMBL" id="CAAALY010050437">
    <property type="protein sequence ID" value="VEL21266.1"/>
    <property type="molecule type" value="Genomic_DNA"/>
</dbReference>
<protein>
    <submittedName>
        <fullName evidence="1">Uncharacterized protein</fullName>
    </submittedName>
</protein>
<proteinExistence type="predicted"/>
<reference evidence="1" key="1">
    <citation type="submission" date="2018-11" db="EMBL/GenBank/DDBJ databases">
        <authorList>
            <consortium name="Pathogen Informatics"/>
        </authorList>
    </citation>
    <scope>NUCLEOTIDE SEQUENCE</scope>
</reference>